<dbReference type="InterPro" id="IPR036392">
    <property type="entry name" value="PLAT/LH2_dom_sf"/>
</dbReference>
<dbReference type="InterPro" id="IPR052970">
    <property type="entry name" value="Inner_ear_hair_cell_LOXHD"/>
</dbReference>
<accession>A0ABQ7SK97</accession>
<comment type="caution">
    <text evidence="3">The sequence shown here is derived from an EMBL/GenBank/DDBJ whole genome shotgun (WGS) entry which is preliminary data.</text>
</comment>
<name>A0ABQ7SK97_PHRPL</name>
<evidence type="ECO:0000313" key="3">
    <source>
        <dbReference type="EMBL" id="KAH0617713.1"/>
    </source>
</evidence>
<evidence type="ECO:0000259" key="2">
    <source>
        <dbReference type="PROSITE" id="PS50095"/>
    </source>
</evidence>
<dbReference type="Pfam" id="PF01477">
    <property type="entry name" value="PLAT"/>
    <property type="match status" value="1"/>
</dbReference>
<keyword evidence="4" id="KW-1185">Reference proteome</keyword>
<gene>
    <name evidence="3" type="ORF">JD844_016212</name>
</gene>
<dbReference type="InterPro" id="IPR001024">
    <property type="entry name" value="PLAT/LH2_dom"/>
</dbReference>
<organism evidence="3 4">
    <name type="scientific">Phrynosoma platyrhinos</name>
    <name type="common">Desert horned lizard</name>
    <dbReference type="NCBI Taxonomy" id="52577"/>
    <lineage>
        <taxon>Eukaryota</taxon>
        <taxon>Metazoa</taxon>
        <taxon>Chordata</taxon>
        <taxon>Craniata</taxon>
        <taxon>Vertebrata</taxon>
        <taxon>Euteleostomi</taxon>
        <taxon>Lepidosauria</taxon>
        <taxon>Squamata</taxon>
        <taxon>Bifurcata</taxon>
        <taxon>Unidentata</taxon>
        <taxon>Episquamata</taxon>
        <taxon>Toxicofera</taxon>
        <taxon>Iguania</taxon>
        <taxon>Phrynosomatidae</taxon>
        <taxon>Phrynosomatinae</taxon>
        <taxon>Phrynosoma</taxon>
    </lineage>
</organism>
<reference evidence="3 4" key="1">
    <citation type="journal article" date="2022" name="Gigascience">
        <title>A chromosome-level genome assembly and annotation of the desert horned lizard, Phrynosoma platyrhinos, provides insight into chromosomal rearrangements among reptiles.</title>
        <authorList>
            <person name="Koochekian N."/>
            <person name="Ascanio A."/>
            <person name="Farleigh K."/>
            <person name="Card D.C."/>
            <person name="Schield D.R."/>
            <person name="Castoe T.A."/>
            <person name="Jezkova T."/>
        </authorList>
    </citation>
    <scope>NUCLEOTIDE SEQUENCE [LARGE SCALE GENOMIC DNA]</scope>
    <source>
        <strain evidence="3">NK-2021</strain>
    </source>
</reference>
<dbReference type="Gene3D" id="2.60.60.20">
    <property type="entry name" value="PLAT/LH2 domain"/>
    <property type="match status" value="2"/>
</dbReference>
<dbReference type="Proteomes" id="UP000826234">
    <property type="component" value="Unassembled WGS sequence"/>
</dbReference>
<proteinExistence type="predicted"/>
<sequence length="303" mass="34905">MVTIKKSENSDKEWLFPCWNWLDTHLGICDTVCEIETVGKKRTSCSIHPEINRETSGLWIIDIIGSDLSAKTDPIHLTFNFYGDQNIKKLTLQLSETQTHIKCSVLKRVGMLLTVFPLLTQDELKNIGSLYKIQISGSHNQINEPWHLDMLHMKHTGTNEEMWLNFDSWFKPNEEKCVELPVFYSNQDPFPVVEYSIHVYTGDKKKADASGDVYLCLQGERSDCGKRWLNNSERGPISFGRGEMNSDILFIFLLDDWFLEKIVVKEGSYPFTSYTFVHNNWISKHLNKGFTEIAIPLQGNTSD</sequence>
<comment type="caution">
    <text evidence="1">Lacks conserved residue(s) required for the propagation of feature annotation.</text>
</comment>
<evidence type="ECO:0000313" key="4">
    <source>
        <dbReference type="Proteomes" id="UP000826234"/>
    </source>
</evidence>
<evidence type="ECO:0000256" key="1">
    <source>
        <dbReference type="PROSITE-ProRule" id="PRU00152"/>
    </source>
</evidence>
<dbReference type="EMBL" id="JAIPUX010005289">
    <property type="protein sequence ID" value="KAH0617713.1"/>
    <property type="molecule type" value="Genomic_DNA"/>
</dbReference>
<dbReference type="SUPFAM" id="SSF49723">
    <property type="entry name" value="Lipase/lipooxygenase domain (PLAT/LH2 domain)"/>
    <property type="match status" value="1"/>
</dbReference>
<feature type="domain" description="PLAT" evidence="2">
    <location>
        <begin position="193"/>
        <end position="296"/>
    </location>
</feature>
<dbReference type="PANTHER" id="PTHR45901">
    <property type="entry name" value="PROTEIN CBG12474"/>
    <property type="match status" value="1"/>
</dbReference>
<protein>
    <recommendedName>
        <fullName evidence="2">PLAT domain-containing protein</fullName>
    </recommendedName>
</protein>
<dbReference type="PANTHER" id="PTHR45901:SF7">
    <property type="entry name" value="OXYGEN-REGULATED PROTEIN 1"/>
    <property type="match status" value="1"/>
</dbReference>
<dbReference type="PROSITE" id="PS50095">
    <property type="entry name" value="PLAT"/>
    <property type="match status" value="1"/>
</dbReference>